<dbReference type="PANTHER" id="PTHR11406:SF23">
    <property type="entry name" value="PHOSPHOGLYCERATE KINASE 1, CHLOROPLASTIC-RELATED"/>
    <property type="match status" value="1"/>
</dbReference>
<feature type="binding site" evidence="7">
    <location>
        <begin position="56"/>
        <end position="59"/>
    </location>
    <ligand>
        <name>substrate</name>
    </ligand>
</feature>
<keyword evidence="7" id="KW-0324">Glycolysis</keyword>
<feature type="binding site" evidence="7">
    <location>
        <position position="147"/>
    </location>
    <ligand>
        <name>substrate</name>
    </ligand>
</feature>
<evidence type="ECO:0000256" key="3">
    <source>
        <dbReference type="ARBA" id="ARBA00022679"/>
    </source>
</evidence>
<evidence type="ECO:0000313" key="10">
    <source>
        <dbReference type="EMBL" id="PIT92106.1"/>
    </source>
</evidence>
<dbReference type="Proteomes" id="UP000228635">
    <property type="component" value="Unassembled WGS sequence"/>
</dbReference>
<dbReference type="PIRSF" id="PIRSF000724">
    <property type="entry name" value="Pgk"/>
    <property type="match status" value="1"/>
</dbReference>
<dbReference type="PANTHER" id="PTHR11406">
    <property type="entry name" value="PHOSPHOGLYCERATE KINASE"/>
    <property type="match status" value="1"/>
</dbReference>
<feature type="binding site" evidence="7 8">
    <location>
        <position position="197"/>
    </location>
    <ligand>
        <name>ATP</name>
        <dbReference type="ChEBI" id="CHEBI:30616"/>
    </ligand>
</feature>
<keyword evidence="5 7" id="KW-0418">Kinase</keyword>
<feature type="binding site" evidence="7 8">
    <location>
        <position position="295"/>
    </location>
    <ligand>
        <name>ATP</name>
        <dbReference type="ChEBI" id="CHEBI:30616"/>
    </ligand>
</feature>
<dbReference type="InterPro" id="IPR001576">
    <property type="entry name" value="Phosphoglycerate_kinase"/>
</dbReference>
<comment type="subunit">
    <text evidence="7">Monomer.</text>
</comment>
<organism evidence="10 11">
    <name type="scientific">Candidatus Harrisonbacteria bacterium CG10_big_fil_rev_8_21_14_0_10_42_17</name>
    <dbReference type="NCBI Taxonomy" id="1974584"/>
    <lineage>
        <taxon>Bacteria</taxon>
        <taxon>Candidatus Harrisoniibacteriota</taxon>
    </lineage>
</organism>
<dbReference type="GO" id="GO:0006096">
    <property type="term" value="P:glycolytic process"/>
    <property type="evidence" value="ECO:0007669"/>
    <property type="project" value="UniProtKB-UniRule"/>
</dbReference>
<dbReference type="GO" id="GO:0006094">
    <property type="term" value="P:gluconeogenesis"/>
    <property type="evidence" value="ECO:0007669"/>
    <property type="project" value="TreeGrafter"/>
</dbReference>
<evidence type="ECO:0000256" key="5">
    <source>
        <dbReference type="ARBA" id="ARBA00022777"/>
    </source>
</evidence>
<reference evidence="11" key="1">
    <citation type="submission" date="2017-09" db="EMBL/GenBank/DDBJ databases">
        <title>Depth-based differentiation of microbial function through sediment-hosted aquifers and enrichment of novel symbionts in the deep terrestrial subsurface.</title>
        <authorList>
            <person name="Probst A.J."/>
            <person name="Ladd B."/>
            <person name="Jarett J.K."/>
            <person name="Geller-Mcgrath D.E."/>
            <person name="Sieber C.M.K."/>
            <person name="Emerson J.B."/>
            <person name="Anantharaman K."/>
            <person name="Thomas B.C."/>
            <person name="Malmstrom R."/>
            <person name="Stieglmeier M."/>
            <person name="Klingl A."/>
            <person name="Woyke T."/>
            <person name="Ryan C.M."/>
            <person name="Banfield J.F."/>
        </authorList>
    </citation>
    <scope>NUCLEOTIDE SEQUENCE [LARGE SCALE GENOMIC DNA]</scope>
</reference>
<evidence type="ECO:0000313" key="11">
    <source>
        <dbReference type="Proteomes" id="UP000228635"/>
    </source>
</evidence>
<accession>A0A2M6WH92</accession>
<comment type="similarity">
    <text evidence="7 9">Belongs to the phosphoglycerate kinase family.</text>
</comment>
<evidence type="ECO:0000256" key="6">
    <source>
        <dbReference type="ARBA" id="ARBA00022840"/>
    </source>
</evidence>
<evidence type="ECO:0000256" key="9">
    <source>
        <dbReference type="RuleBase" id="RU000532"/>
    </source>
</evidence>
<dbReference type="InterPro" id="IPR036043">
    <property type="entry name" value="Phosphoglycerate_kinase_sf"/>
</dbReference>
<gene>
    <name evidence="7 10" type="primary">pgk</name>
    <name evidence="10" type="ORF">COU08_04620</name>
</gene>
<dbReference type="HAMAP" id="MF_00145">
    <property type="entry name" value="Phosphoglyc_kinase"/>
    <property type="match status" value="1"/>
</dbReference>
<evidence type="ECO:0000256" key="7">
    <source>
        <dbReference type="HAMAP-Rule" id="MF_00145"/>
    </source>
</evidence>
<proteinExistence type="inferred from homology"/>
<evidence type="ECO:0000256" key="4">
    <source>
        <dbReference type="ARBA" id="ARBA00022741"/>
    </source>
</evidence>
<dbReference type="Gene3D" id="3.40.50.1260">
    <property type="entry name" value="Phosphoglycerate kinase, N-terminal domain"/>
    <property type="match status" value="2"/>
</dbReference>
<sequence length="369" mass="40865">MRTLSSLTTKHLSGKSCLLRSSLNIANLREDFRLAEALASIRFLSKKGAITLVVGHRGRPKSVVQKDSLRLVLPYLRKHLKQRVHFFDRLDIPTITKKLRKAKPGSIFLLENLRFHKGEYTNSDVFAKHLASLAHLYINDAFPVSHREQSSVVAITRHLPSFAGLQLTDEVSHLSRVTHHPKKPLVVILGGAKISDKLGVIHNFERSASSFLIGGATANVFLKARGLDIGNSLYEKDMLPTAKKLIQSKKVFIPQDVITERQMFLDIGPFTIQDYLDKIAHAKTIIWSGPLGCFERQYFRAGSTAIAKAIARSKAFSIAGGGETTEFIFELGLQKRFGFLSTGGGAMLAFLAGKKLPGLVALERSKLKL</sequence>
<evidence type="ECO:0000256" key="1">
    <source>
        <dbReference type="ARBA" id="ARBA00000642"/>
    </source>
</evidence>
<dbReference type="EMBL" id="PFBA01000035">
    <property type="protein sequence ID" value="PIT92106.1"/>
    <property type="molecule type" value="Genomic_DNA"/>
</dbReference>
<keyword evidence="3 7" id="KW-0808">Transferase</keyword>
<dbReference type="GO" id="GO:0043531">
    <property type="term" value="F:ADP binding"/>
    <property type="evidence" value="ECO:0007669"/>
    <property type="project" value="TreeGrafter"/>
</dbReference>
<keyword evidence="6 7" id="KW-0067">ATP-binding</keyword>
<name>A0A2M6WH92_9BACT</name>
<dbReference type="GO" id="GO:0005524">
    <property type="term" value="F:ATP binding"/>
    <property type="evidence" value="ECO:0007669"/>
    <property type="project" value="UniProtKB-KW"/>
</dbReference>
<comment type="subcellular location">
    <subcellularLocation>
        <location evidence="7">Cytoplasm</location>
    </subcellularLocation>
</comment>
<comment type="caution">
    <text evidence="10">The sequence shown here is derived from an EMBL/GenBank/DDBJ whole genome shotgun (WGS) entry which is preliminary data.</text>
</comment>
<dbReference type="Pfam" id="PF00162">
    <property type="entry name" value="PGK"/>
    <property type="match status" value="1"/>
</dbReference>
<keyword evidence="7" id="KW-0963">Cytoplasm</keyword>
<keyword evidence="4 7" id="KW-0547">Nucleotide-binding</keyword>
<evidence type="ECO:0000256" key="2">
    <source>
        <dbReference type="ARBA" id="ARBA00013061"/>
    </source>
</evidence>
<dbReference type="GO" id="GO:0004618">
    <property type="term" value="F:phosphoglycerate kinase activity"/>
    <property type="evidence" value="ECO:0007669"/>
    <property type="project" value="UniProtKB-UniRule"/>
</dbReference>
<comment type="caution">
    <text evidence="7">Lacks conserved residue(s) required for the propagation of feature annotation.</text>
</comment>
<dbReference type="UniPathway" id="UPA00109">
    <property type="reaction ID" value="UER00185"/>
</dbReference>
<evidence type="ECO:0000256" key="8">
    <source>
        <dbReference type="PIRSR" id="PIRSR000724-2"/>
    </source>
</evidence>
<dbReference type="AlphaFoldDB" id="A0A2M6WH92"/>
<dbReference type="PRINTS" id="PR00477">
    <property type="entry name" value="PHGLYCKINASE"/>
</dbReference>
<comment type="catalytic activity">
    <reaction evidence="1 7 9">
        <text>(2R)-3-phosphoglycerate + ATP = (2R)-3-phospho-glyceroyl phosphate + ADP</text>
        <dbReference type="Rhea" id="RHEA:14801"/>
        <dbReference type="ChEBI" id="CHEBI:30616"/>
        <dbReference type="ChEBI" id="CHEBI:57604"/>
        <dbReference type="ChEBI" id="CHEBI:58272"/>
        <dbReference type="ChEBI" id="CHEBI:456216"/>
        <dbReference type="EC" id="2.7.2.3"/>
    </reaction>
</comment>
<feature type="binding site" evidence="7">
    <location>
        <position position="33"/>
    </location>
    <ligand>
        <name>substrate</name>
    </ligand>
</feature>
<comment type="pathway">
    <text evidence="7">Carbohydrate degradation; glycolysis; pyruvate from D-glyceraldehyde 3-phosphate: step 2/5.</text>
</comment>
<protein>
    <recommendedName>
        <fullName evidence="2 7">Phosphoglycerate kinase</fullName>
        <ecNumber evidence="2 7">2.7.2.3</ecNumber>
    </recommendedName>
</protein>
<dbReference type="EC" id="2.7.2.3" evidence="2 7"/>
<feature type="binding site" evidence="7">
    <location>
        <begin position="321"/>
        <end position="324"/>
    </location>
    <ligand>
        <name>ATP</name>
        <dbReference type="ChEBI" id="CHEBI:30616"/>
    </ligand>
</feature>
<dbReference type="GO" id="GO:0005829">
    <property type="term" value="C:cytosol"/>
    <property type="evidence" value="ECO:0007669"/>
    <property type="project" value="TreeGrafter"/>
</dbReference>
<dbReference type="SUPFAM" id="SSF53748">
    <property type="entry name" value="Phosphoglycerate kinase"/>
    <property type="match status" value="1"/>
</dbReference>
<feature type="binding site" evidence="7">
    <location>
        <position position="114"/>
    </location>
    <ligand>
        <name>substrate</name>
    </ligand>
</feature>
<dbReference type="InterPro" id="IPR015824">
    <property type="entry name" value="Phosphoglycerate_kinase_N"/>
</dbReference>